<protein>
    <submittedName>
        <fullName evidence="2">Uncharacterized protein</fullName>
    </submittedName>
</protein>
<dbReference type="AlphaFoldDB" id="A0AAD9SL73"/>
<keyword evidence="1" id="KW-0560">Oxidoreductase</keyword>
<dbReference type="PANTHER" id="PTHR43157">
    <property type="entry name" value="PHOSPHATIDYLINOSITOL-GLYCAN BIOSYNTHESIS CLASS F PROTEIN-RELATED"/>
    <property type="match status" value="1"/>
</dbReference>
<dbReference type="InterPro" id="IPR036291">
    <property type="entry name" value="NAD(P)-bd_dom_sf"/>
</dbReference>
<comment type="caution">
    <text evidence="2">The sequence shown here is derived from an EMBL/GenBank/DDBJ whole genome shotgun (WGS) entry which is preliminary data.</text>
</comment>
<sequence length="324" mass="35193">MGFLYSQLVKKLPYPTGSYSGKTIIITGSNVGLGKEAARHYVRLGASRLILAVRSLDKGHEAKHDIESSTGCPEGTIEVWKVDMATYASVQKFAARVRDELDRVDIFHANAGIARGAYSTVEGNEEMITVNVISTLLLAALVLPKLKDTASRFGVRPTLSITTSGTHGHTTLPQKSAPEGGIIAAVNDKDTAQKHWDDQYPISKLLGVFAVRSIAARHPAEQYPVTINLVDPGLCHSELGRDYPGWGFWLIKTVLARSTEVGSRTLLHAGAAGRDSHGQYCDDCEISVPAPFVTSDDGKTAQERVWKELVQILEKIQPGVTNEF</sequence>
<evidence type="ECO:0000256" key="1">
    <source>
        <dbReference type="ARBA" id="ARBA00023002"/>
    </source>
</evidence>
<keyword evidence="3" id="KW-1185">Reference proteome</keyword>
<dbReference type="GO" id="GO:0016491">
    <property type="term" value="F:oxidoreductase activity"/>
    <property type="evidence" value="ECO:0007669"/>
    <property type="project" value="UniProtKB-KW"/>
</dbReference>
<dbReference type="Pfam" id="PF00106">
    <property type="entry name" value="adh_short"/>
    <property type="match status" value="1"/>
</dbReference>
<organism evidence="2 3">
    <name type="scientific">Phomopsis amygdali</name>
    <name type="common">Fusicoccum amygdali</name>
    <dbReference type="NCBI Taxonomy" id="1214568"/>
    <lineage>
        <taxon>Eukaryota</taxon>
        <taxon>Fungi</taxon>
        <taxon>Dikarya</taxon>
        <taxon>Ascomycota</taxon>
        <taxon>Pezizomycotina</taxon>
        <taxon>Sordariomycetes</taxon>
        <taxon>Sordariomycetidae</taxon>
        <taxon>Diaporthales</taxon>
        <taxon>Diaporthaceae</taxon>
        <taxon>Diaporthe</taxon>
    </lineage>
</organism>
<reference evidence="2" key="1">
    <citation type="submission" date="2023-06" db="EMBL/GenBank/DDBJ databases">
        <authorList>
            <person name="Noh H."/>
        </authorList>
    </citation>
    <scope>NUCLEOTIDE SEQUENCE</scope>
    <source>
        <strain evidence="2">DUCC20226</strain>
    </source>
</reference>
<dbReference type="Gene3D" id="3.40.50.720">
    <property type="entry name" value="NAD(P)-binding Rossmann-like Domain"/>
    <property type="match status" value="1"/>
</dbReference>
<dbReference type="PANTHER" id="PTHR43157:SF31">
    <property type="entry name" value="PHOSPHATIDYLINOSITOL-GLYCAN BIOSYNTHESIS CLASS F PROTEIN"/>
    <property type="match status" value="1"/>
</dbReference>
<dbReference type="PRINTS" id="PR00081">
    <property type="entry name" value="GDHRDH"/>
</dbReference>
<evidence type="ECO:0000313" key="2">
    <source>
        <dbReference type="EMBL" id="KAK2611790.1"/>
    </source>
</evidence>
<dbReference type="Proteomes" id="UP001265746">
    <property type="component" value="Unassembled WGS sequence"/>
</dbReference>
<proteinExistence type="predicted"/>
<accession>A0AAD9SL73</accession>
<evidence type="ECO:0000313" key="3">
    <source>
        <dbReference type="Proteomes" id="UP001265746"/>
    </source>
</evidence>
<name>A0AAD9SL73_PHOAM</name>
<dbReference type="EMBL" id="JAUJFL010000002">
    <property type="protein sequence ID" value="KAK2611790.1"/>
    <property type="molecule type" value="Genomic_DNA"/>
</dbReference>
<gene>
    <name evidence="2" type="ORF">N8I77_005114</name>
</gene>
<dbReference type="SUPFAM" id="SSF51735">
    <property type="entry name" value="NAD(P)-binding Rossmann-fold domains"/>
    <property type="match status" value="1"/>
</dbReference>
<dbReference type="InterPro" id="IPR002347">
    <property type="entry name" value="SDR_fam"/>
</dbReference>